<dbReference type="EMBL" id="UYJE01000516">
    <property type="protein sequence ID" value="VDH93937.1"/>
    <property type="molecule type" value="Genomic_DNA"/>
</dbReference>
<dbReference type="AlphaFoldDB" id="A0A8B6BPZ1"/>
<gene>
    <name evidence="2" type="ORF">MGAL_10B016464</name>
</gene>
<name>A0A8B6BPZ1_MYTGA</name>
<evidence type="ECO:0000313" key="3">
    <source>
        <dbReference type="Proteomes" id="UP000596742"/>
    </source>
</evidence>
<dbReference type="SUPFAM" id="SSF49785">
    <property type="entry name" value="Galactose-binding domain-like"/>
    <property type="match status" value="2"/>
</dbReference>
<keyword evidence="3" id="KW-1185">Reference proteome</keyword>
<organism evidence="2 3">
    <name type="scientific">Mytilus galloprovincialis</name>
    <name type="common">Mediterranean mussel</name>
    <dbReference type="NCBI Taxonomy" id="29158"/>
    <lineage>
        <taxon>Eukaryota</taxon>
        <taxon>Metazoa</taxon>
        <taxon>Spiralia</taxon>
        <taxon>Lophotrochozoa</taxon>
        <taxon>Mollusca</taxon>
        <taxon>Bivalvia</taxon>
        <taxon>Autobranchia</taxon>
        <taxon>Pteriomorphia</taxon>
        <taxon>Mytilida</taxon>
        <taxon>Mytiloidea</taxon>
        <taxon>Mytilidae</taxon>
        <taxon>Mytilinae</taxon>
        <taxon>Mytilus</taxon>
    </lineage>
</organism>
<dbReference type="InterPro" id="IPR000421">
    <property type="entry name" value="FA58C"/>
</dbReference>
<dbReference type="Pfam" id="PF00754">
    <property type="entry name" value="F5_F8_type_C"/>
    <property type="match status" value="1"/>
</dbReference>
<dbReference type="InterPro" id="IPR008979">
    <property type="entry name" value="Galactose-bd-like_sf"/>
</dbReference>
<proteinExistence type="predicted"/>
<feature type="domain" description="F5/8 type C" evidence="1">
    <location>
        <begin position="112"/>
        <end position="259"/>
    </location>
</feature>
<dbReference type="PANTHER" id="PTHR24543">
    <property type="entry name" value="MULTICOPPER OXIDASE-RELATED"/>
    <property type="match status" value="1"/>
</dbReference>
<dbReference type="Proteomes" id="UP000596742">
    <property type="component" value="Unassembled WGS sequence"/>
</dbReference>
<sequence length="266" mass="31097">NQPGEVFYTEYTYRPWIQIDLQQFIVVTHVIKRDIRTPKVPPQDLYGMYVSKRQWDFVNRGARACFFGLTENEYNCRRPITGQYVTLTLEYEQDSYLDALMDLKVFGLPTGCGRSLGMTTGDIKDYQIETSSNYKDIHQSRAMQGIEGWCSSATDMNRWLMVDFIVPTEVQGVILHGWYQMKRMFIYSFVVEFGLQEHTLRLYGEDGLDPKIFTIDSIQDVHILQKFMFLQNILTRYIKIRVIDPSNDIACFKAEFIGCQVYGNKL</sequence>
<accession>A0A8B6BPZ1</accession>
<protein>
    <recommendedName>
        <fullName evidence="1">F5/8 type C domain-containing protein</fullName>
    </recommendedName>
</protein>
<reference evidence="2" key="1">
    <citation type="submission" date="2018-11" db="EMBL/GenBank/DDBJ databases">
        <authorList>
            <person name="Alioto T."/>
            <person name="Alioto T."/>
        </authorList>
    </citation>
    <scope>NUCLEOTIDE SEQUENCE</scope>
</reference>
<dbReference type="OrthoDB" id="2121828at2759"/>
<evidence type="ECO:0000313" key="2">
    <source>
        <dbReference type="EMBL" id="VDH93937.1"/>
    </source>
</evidence>
<feature type="non-terminal residue" evidence="2">
    <location>
        <position position="266"/>
    </location>
</feature>
<evidence type="ECO:0000259" key="1">
    <source>
        <dbReference type="PROSITE" id="PS50022"/>
    </source>
</evidence>
<dbReference type="PROSITE" id="PS50022">
    <property type="entry name" value="FA58C_3"/>
    <property type="match status" value="1"/>
</dbReference>
<comment type="caution">
    <text evidence="2">The sequence shown here is derived from an EMBL/GenBank/DDBJ whole genome shotgun (WGS) entry which is preliminary data.</text>
</comment>
<dbReference type="Gene3D" id="2.60.120.260">
    <property type="entry name" value="Galactose-binding domain-like"/>
    <property type="match status" value="1"/>
</dbReference>